<evidence type="ECO:0000256" key="1">
    <source>
        <dbReference type="ARBA" id="ARBA00004196"/>
    </source>
</evidence>
<evidence type="ECO:0000313" key="6">
    <source>
        <dbReference type="EMBL" id="CPR18408.1"/>
    </source>
</evidence>
<dbReference type="PANTHER" id="PTHR33376:SF4">
    <property type="entry name" value="SIALIC ACID-BINDING PERIPLASMIC PROTEIN SIAP"/>
    <property type="match status" value="1"/>
</dbReference>
<accession>A0A0D6JF55</accession>
<keyword evidence="3" id="KW-0813">Transport</keyword>
<dbReference type="InterPro" id="IPR018389">
    <property type="entry name" value="DctP_fam"/>
</dbReference>
<feature type="signal peptide" evidence="5">
    <location>
        <begin position="1"/>
        <end position="36"/>
    </location>
</feature>
<dbReference type="CDD" id="cd13603">
    <property type="entry name" value="PBP2_TRAP_Siap_TeaA_like"/>
    <property type="match status" value="1"/>
</dbReference>
<dbReference type="RefSeq" id="WP_046477859.1">
    <property type="nucleotide sequence ID" value="NZ_LN829118.1"/>
</dbReference>
<dbReference type="EMBL" id="LN829119">
    <property type="protein sequence ID" value="CPR18408.1"/>
    <property type="molecule type" value="Genomic_DNA"/>
</dbReference>
<evidence type="ECO:0000256" key="4">
    <source>
        <dbReference type="ARBA" id="ARBA00022729"/>
    </source>
</evidence>
<keyword evidence="7" id="KW-1185">Reference proteome</keyword>
<dbReference type="InterPro" id="IPR038404">
    <property type="entry name" value="TRAP_DctP_sf"/>
</dbReference>
<dbReference type="NCBIfam" id="NF037995">
    <property type="entry name" value="TRAP_S1"/>
    <property type="match status" value="1"/>
</dbReference>
<dbReference type="PANTHER" id="PTHR33376">
    <property type="match status" value="1"/>
</dbReference>
<protein>
    <submittedName>
        <fullName evidence="6">Putative 2,3-diketo-L-gulonate-binding periplasmic protein YiaO</fullName>
    </submittedName>
</protein>
<reference evidence="7" key="1">
    <citation type="submission" date="2015-02" db="EMBL/GenBank/DDBJ databases">
        <authorList>
            <person name="Chooi Y.-H."/>
        </authorList>
    </citation>
    <scope>NUCLEOTIDE SEQUENCE [LARGE SCALE GENOMIC DNA]</scope>
    <source>
        <strain evidence="7">strain Y</strain>
    </source>
</reference>
<dbReference type="Gene3D" id="3.40.190.170">
    <property type="entry name" value="Bacterial extracellular solute-binding protein, family 7"/>
    <property type="match status" value="1"/>
</dbReference>
<dbReference type="InterPro" id="IPR004682">
    <property type="entry name" value="TRAP_DctP"/>
</dbReference>
<comment type="similarity">
    <text evidence="2">Belongs to the bacterial solute-binding protein 7 family.</text>
</comment>
<dbReference type="GO" id="GO:0055085">
    <property type="term" value="P:transmembrane transport"/>
    <property type="evidence" value="ECO:0007669"/>
    <property type="project" value="InterPro"/>
</dbReference>
<evidence type="ECO:0000256" key="5">
    <source>
        <dbReference type="SAM" id="SignalP"/>
    </source>
</evidence>
<name>A0A0D6JF55_9HYPH</name>
<evidence type="ECO:0000256" key="2">
    <source>
        <dbReference type="ARBA" id="ARBA00009023"/>
    </source>
</evidence>
<dbReference type="GO" id="GO:0030288">
    <property type="term" value="C:outer membrane-bounded periplasmic space"/>
    <property type="evidence" value="ECO:0007669"/>
    <property type="project" value="InterPro"/>
</dbReference>
<dbReference type="KEGG" id="fiy:BN1229_v1_1698"/>
<evidence type="ECO:0000256" key="3">
    <source>
        <dbReference type="ARBA" id="ARBA00022448"/>
    </source>
</evidence>
<dbReference type="PIRSF" id="PIRSF006470">
    <property type="entry name" value="DctB"/>
    <property type="match status" value="1"/>
</dbReference>
<dbReference type="AlphaFoldDB" id="A0A0D6JF55"/>
<feature type="chain" id="PRO_5002306354" evidence="5">
    <location>
        <begin position="37"/>
        <end position="345"/>
    </location>
</feature>
<gene>
    <name evidence="6" type="ORF">YBN1229_v1_1698</name>
</gene>
<dbReference type="Pfam" id="PF03480">
    <property type="entry name" value="DctP"/>
    <property type="match status" value="1"/>
</dbReference>
<dbReference type="Proteomes" id="UP000033187">
    <property type="component" value="Chromosome 1"/>
</dbReference>
<evidence type="ECO:0000313" key="7">
    <source>
        <dbReference type="Proteomes" id="UP000033187"/>
    </source>
</evidence>
<dbReference type="OrthoDB" id="8016675at2"/>
<organism evidence="6 7">
    <name type="scientific">Candidatus Filomicrobium marinum</name>
    <dbReference type="NCBI Taxonomy" id="1608628"/>
    <lineage>
        <taxon>Bacteria</taxon>
        <taxon>Pseudomonadati</taxon>
        <taxon>Pseudomonadota</taxon>
        <taxon>Alphaproteobacteria</taxon>
        <taxon>Hyphomicrobiales</taxon>
        <taxon>Hyphomicrobiaceae</taxon>
        <taxon>Filomicrobium</taxon>
    </lineage>
</organism>
<dbReference type="NCBIfam" id="TIGR00787">
    <property type="entry name" value="dctP"/>
    <property type="match status" value="1"/>
</dbReference>
<keyword evidence="4 5" id="KW-0732">Signal</keyword>
<sequence length="345" mass="38158">MTTPNPLRLARKFARYSAALVGAVGMASMSFLPASAQDMPELSLKFGHPYNEAHPLSRGAQKFADIVKEKSGGKITVTVYPNSTIGSSRDLVESLQIGGVVDFALVPTTNVASFYAPLDIFYLPFIFRDREHAYAVADGPVGKKLYEDMLKKTGIRTLAMYESGFRTITTRNTKVEKPDDMKGVKFRVVNNPLNVATFKALGANPTPMALSEVFTGLQQGTIDGQDNPVGNVKAFGFDKVQKFITLSNHQWAGIMFLADDKMWQKQPEAVQKLFQDAALDTQAWERETLNEEEAKYLSEMEAGGMTVTRLTPEQTKAFQAAMKKVWDEYRGKLGSELISSVVETK</sequence>
<proteinExistence type="inferred from homology"/>
<dbReference type="KEGG" id="fil:BN1229_v1_1694"/>
<comment type="subcellular location">
    <subcellularLocation>
        <location evidence="1">Cell envelope</location>
    </subcellularLocation>
</comment>